<dbReference type="Proteomes" id="UP000808349">
    <property type="component" value="Unassembled WGS sequence"/>
</dbReference>
<evidence type="ECO:0000313" key="2">
    <source>
        <dbReference type="EMBL" id="MBK9718889.1"/>
    </source>
</evidence>
<gene>
    <name evidence="2" type="ORF">IPO85_15520</name>
</gene>
<protein>
    <submittedName>
        <fullName evidence="2">Nuclear transport factor 2 family protein</fullName>
    </submittedName>
</protein>
<evidence type="ECO:0000256" key="1">
    <source>
        <dbReference type="SAM" id="SignalP"/>
    </source>
</evidence>
<feature type="signal peptide" evidence="1">
    <location>
        <begin position="1"/>
        <end position="18"/>
    </location>
</feature>
<name>A0A9D7SBH5_9BACT</name>
<dbReference type="Gene3D" id="3.10.450.50">
    <property type="match status" value="1"/>
</dbReference>
<dbReference type="EMBL" id="JADKFW010000013">
    <property type="protein sequence ID" value="MBK9718889.1"/>
    <property type="molecule type" value="Genomic_DNA"/>
</dbReference>
<accession>A0A9D7SBH5</accession>
<reference evidence="2 3" key="1">
    <citation type="submission" date="2020-10" db="EMBL/GenBank/DDBJ databases">
        <title>Connecting structure to function with the recovery of over 1000 high-quality activated sludge metagenome-assembled genomes encoding full-length rRNA genes using long-read sequencing.</title>
        <authorList>
            <person name="Singleton C.M."/>
            <person name="Petriglieri F."/>
            <person name="Kristensen J.M."/>
            <person name="Kirkegaard R.H."/>
            <person name="Michaelsen T.Y."/>
            <person name="Andersen M.H."/>
            <person name="Karst S.M."/>
            <person name="Dueholm M.S."/>
            <person name="Nielsen P.H."/>
            <person name="Albertsen M."/>
        </authorList>
    </citation>
    <scope>NUCLEOTIDE SEQUENCE [LARGE SCALE GENOMIC DNA]</scope>
    <source>
        <strain evidence="2">Ribe_18-Q3-R11-54_BAT3C.373</strain>
    </source>
</reference>
<evidence type="ECO:0000313" key="3">
    <source>
        <dbReference type="Proteomes" id="UP000808349"/>
    </source>
</evidence>
<proteinExistence type="predicted"/>
<sequence>MKLNNLIILFFFSLILSAQENASLVLNKYFQAIGGISSINRVQSIYSFANCIGPNGKYETEIQSAKDNKTIFRQIKENKPDYIGIVNGDNYWTKGIEIEISNKNSAFVWRSHELQWIATHLTERFRDAKFISNEDFEGKQALKISAIDELDKTAYLYFEKNTNLLLGLTIFNPFEENQDTIRLSINDWKKVGKLLLPSKVTFSDKQGDFILNFHTIKINQINQANFNIPKKIIAIKKLLELHELQRNAHFNRDAKLLTSIMADNFIEVRNGKINTPKKEDLFKRFQSYFDSVTFIEWDDLQPPIIKISDDATLAQIFVQKRVKLKTNENQVESTIYAWTATFKKNLNNWVMTSITSTENK</sequence>
<dbReference type="AlphaFoldDB" id="A0A9D7SBH5"/>
<organism evidence="2 3">
    <name type="scientific">Candidatus Defluviibacterium haderslevense</name>
    <dbReference type="NCBI Taxonomy" id="2981993"/>
    <lineage>
        <taxon>Bacteria</taxon>
        <taxon>Pseudomonadati</taxon>
        <taxon>Bacteroidota</taxon>
        <taxon>Saprospiria</taxon>
        <taxon>Saprospirales</taxon>
        <taxon>Saprospiraceae</taxon>
        <taxon>Candidatus Defluviibacterium</taxon>
    </lineage>
</organism>
<keyword evidence="1" id="KW-0732">Signal</keyword>
<feature type="chain" id="PRO_5039435598" evidence="1">
    <location>
        <begin position="19"/>
        <end position="360"/>
    </location>
</feature>
<comment type="caution">
    <text evidence="2">The sequence shown here is derived from an EMBL/GenBank/DDBJ whole genome shotgun (WGS) entry which is preliminary data.</text>
</comment>